<feature type="compositionally biased region" description="Basic residues" evidence="2">
    <location>
        <begin position="136"/>
        <end position="145"/>
    </location>
</feature>
<feature type="compositionally biased region" description="Polar residues" evidence="2">
    <location>
        <begin position="869"/>
        <end position="888"/>
    </location>
</feature>
<feature type="compositionally biased region" description="Low complexity" evidence="2">
    <location>
        <begin position="152"/>
        <end position="165"/>
    </location>
</feature>
<dbReference type="InterPro" id="IPR050302">
    <property type="entry name" value="Rab_GAP_TBC_domain"/>
</dbReference>
<evidence type="ECO:0000256" key="1">
    <source>
        <dbReference type="SAM" id="Coils"/>
    </source>
</evidence>
<accession>A0AAW1TKC3</accession>
<evidence type="ECO:0000259" key="3">
    <source>
        <dbReference type="PROSITE" id="PS50086"/>
    </source>
</evidence>
<dbReference type="SMART" id="SM00164">
    <property type="entry name" value="TBC"/>
    <property type="match status" value="1"/>
</dbReference>
<dbReference type="PANTHER" id="PTHR47219:SF20">
    <property type="entry name" value="TBC1 DOMAIN FAMILY MEMBER 2B"/>
    <property type="match status" value="1"/>
</dbReference>
<evidence type="ECO:0000256" key="2">
    <source>
        <dbReference type="SAM" id="MobiDB-lite"/>
    </source>
</evidence>
<feature type="region of interest" description="Disordered" evidence="2">
    <location>
        <begin position="136"/>
        <end position="179"/>
    </location>
</feature>
<comment type="caution">
    <text evidence="4">The sequence shown here is derived from an EMBL/GenBank/DDBJ whole genome shotgun (WGS) entry which is preliminary data.</text>
</comment>
<gene>
    <name evidence="4" type="ORF">WJX84_001924</name>
</gene>
<keyword evidence="5" id="KW-1185">Reference proteome</keyword>
<dbReference type="GO" id="GO:0031267">
    <property type="term" value="F:small GTPase binding"/>
    <property type="evidence" value="ECO:0007669"/>
    <property type="project" value="TreeGrafter"/>
</dbReference>
<feature type="region of interest" description="Disordered" evidence="2">
    <location>
        <begin position="868"/>
        <end position="888"/>
    </location>
</feature>
<feature type="region of interest" description="Disordered" evidence="2">
    <location>
        <begin position="696"/>
        <end position="717"/>
    </location>
</feature>
<feature type="compositionally biased region" description="Polar residues" evidence="2">
    <location>
        <begin position="263"/>
        <end position="275"/>
    </location>
</feature>
<sequence>MSGERDVYGFEVKNDPRHLSLFQDYKPLWEKEEHERSERWRKFLIGLAEDSLANGDGRADLEDLGLESLERQWQSWNASGTTDPGAIPAELQQLKSLVQAGIPLALRGRLWKLFLGTDTKKAAGVYDKLRKRALGSKASRSKKAQHTADSGPSEASPAESPASPAQKPTEREVRSRLLGTQSIGRVENSYLKALHAAEGQEDELLDLSDEQLTQHLCAQPDPAGVAQQRLPGDVGLNESASRCFTENGTSQSRLPALPLSSDGVGSQPETASQAGREQAGPEEPCMASAGSTAYACRNPAVGYCQGMNFVAGFLLLFMNEEDAFWCLAAIVEDLLPGYFSHAMVAPQVDQLVLKHLAEDHCPRLADHLLNQSVAFAFVSTQWFLCLFVNSLPPESCLRVWDMLFFESSASVLFRVALALFDIYSQALMATEDALDALSVLQNIAPLSYDSSRLLDVACIGFGSIQDADLATLRSICRLPILTHVQEAAQRDAGSDSDDESATLPASRLKVRINNHMGGVDGSDSQPSTPLQAWHATPRWPQSSTVGGSSSPAAPEPLIPARAASGSSLPAQGDVEAGASTQQEGSIFAARANSEVSGGMTSSPGPAASRGTMLSRFHMPQLSFGRRGSAALPSTAVRSAGDLPLGGKVLPVNPTKSKAAAALFEIASHPSPLQRQPSALAQQPLAVTPAQSFPLVEPQEDTASSAQPCTDCAAGSPVMPRSPLKLREIDSQVAGPTQQLLAVLHGLQSELESAGLRQQAVQENVEDLEELVTGAKEQLQSERCSLADDQNTVNVLREKAVAVEEELTFVDAEVAAKQTAVTSSLSQLQLKESLLADKDTIIAQLSKQVRQAAGDGFGKIFGGLFRRTADTSSVSRRQSSDGQPDVDNT</sequence>
<keyword evidence="1" id="KW-0175">Coiled coil</keyword>
<dbReference type="Gene3D" id="1.10.8.270">
    <property type="entry name" value="putative rabgap domain of human tbc1 domain family member 14 like domains"/>
    <property type="match status" value="1"/>
</dbReference>
<feature type="compositionally biased region" description="Polar residues" evidence="2">
    <location>
        <begin position="539"/>
        <end position="551"/>
    </location>
</feature>
<evidence type="ECO:0000313" key="5">
    <source>
        <dbReference type="Proteomes" id="UP001485043"/>
    </source>
</evidence>
<dbReference type="AlphaFoldDB" id="A0AAW1TKC3"/>
<organism evidence="4 5">
    <name type="scientific">Apatococcus fuscideae</name>
    <dbReference type="NCBI Taxonomy" id="2026836"/>
    <lineage>
        <taxon>Eukaryota</taxon>
        <taxon>Viridiplantae</taxon>
        <taxon>Chlorophyta</taxon>
        <taxon>core chlorophytes</taxon>
        <taxon>Trebouxiophyceae</taxon>
        <taxon>Chlorellales</taxon>
        <taxon>Chlorellaceae</taxon>
        <taxon>Apatococcus</taxon>
    </lineage>
</organism>
<proteinExistence type="predicted"/>
<protein>
    <recommendedName>
        <fullName evidence="3">Rab-GAP TBC domain-containing protein</fullName>
    </recommendedName>
</protein>
<dbReference type="GO" id="GO:0005096">
    <property type="term" value="F:GTPase activator activity"/>
    <property type="evidence" value="ECO:0007669"/>
    <property type="project" value="TreeGrafter"/>
</dbReference>
<dbReference type="Pfam" id="PF00566">
    <property type="entry name" value="RabGAP-TBC"/>
    <property type="match status" value="1"/>
</dbReference>
<feature type="domain" description="Rab-GAP TBC" evidence="3">
    <location>
        <begin position="101"/>
        <end position="407"/>
    </location>
</feature>
<dbReference type="PROSITE" id="PS50086">
    <property type="entry name" value="TBC_RABGAP"/>
    <property type="match status" value="1"/>
</dbReference>
<evidence type="ECO:0000313" key="4">
    <source>
        <dbReference type="EMBL" id="KAK9868610.1"/>
    </source>
</evidence>
<dbReference type="InterPro" id="IPR000195">
    <property type="entry name" value="Rab-GAP-TBC_dom"/>
</dbReference>
<dbReference type="PANTHER" id="PTHR47219">
    <property type="entry name" value="RAB GTPASE-ACTIVATING PROTEIN 1-LIKE"/>
    <property type="match status" value="1"/>
</dbReference>
<feature type="region of interest" description="Disordered" evidence="2">
    <location>
        <begin position="245"/>
        <end position="284"/>
    </location>
</feature>
<feature type="region of interest" description="Disordered" evidence="2">
    <location>
        <begin position="514"/>
        <end position="582"/>
    </location>
</feature>
<feature type="coiled-coil region" evidence="1">
    <location>
        <begin position="750"/>
        <end position="805"/>
    </location>
</feature>
<dbReference type="EMBL" id="JALJOV010000020">
    <property type="protein sequence ID" value="KAK9868610.1"/>
    <property type="molecule type" value="Genomic_DNA"/>
</dbReference>
<dbReference type="Gene3D" id="1.10.472.80">
    <property type="entry name" value="Ypt/Rab-GAP domain of gyp1p, domain 3"/>
    <property type="match status" value="1"/>
</dbReference>
<reference evidence="4 5" key="1">
    <citation type="journal article" date="2024" name="Nat. Commun.">
        <title>Phylogenomics reveals the evolutionary origins of lichenization in chlorophyte algae.</title>
        <authorList>
            <person name="Puginier C."/>
            <person name="Libourel C."/>
            <person name="Otte J."/>
            <person name="Skaloud P."/>
            <person name="Haon M."/>
            <person name="Grisel S."/>
            <person name="Petersen M."/>
            <person name="Berrin J.G."/>
            <person name="Delaux P.M."/>
            <person name="Dal Grande F."/>
            <person name="Keller J."/>
        </authorList>
    </citation>
    <scope>NUCLEOTIDE SEQUENCE [LARGE SCALE GENOMIC DNA]</scope>
    <source>
        <strain evidence="4 5">SAG 2523</strain>
    </source>
</reference>
<dbReference type="InterPro" id="IPR035969">
    <property type="entry name" value="Rab-GAP_TBC_sf"/>
</dbReference>
<name>A0AAW1TKC3_9CHLO</name>
<dbReference type="Proteomes" id="UP001485043">
    <property type="component" value="Unassembled WGS sequence"/>
</dbReference>
<dbReference type="SUPFAM" id="SSF47923">
    <property type="entry name" value="Ypt/Rab-GAP domain of gyp1p"/>
    <property type="match status" value="2"/>
</dbReference>